<keyword evidence="2" id="KW-1185">Reference proteome</keyword>
<dbReference type="PANTHER" id="PTHR42307:SF2">
    <property type="entry name" value="PUP DEAMIDASE_DEPUPYLASE"/>
    <property type="match status" value="1"/>
</dbReference>
<gene>
    <name evidence="1" type="primary">pafA</name>
    <name evidence="1" type="ORF">HG15A2_04740</name>
</gene>
<dbReference type="GO" id="GO:0010498">
    <property type="term" value="P:proteasomal protein catabolic process"/>
    <property type="evidence" value="ECO:0007669"/>
    <property type="project" value="InterPro"/>
</dbReference>
<keyword evidence="1" id="KW-0436">Ligase</keyword>
<protein>
    <submittedName>
        <fullName evidence="1">Pup--protein ligase</fullName>
        <ecNumber evidence="1">6.3.2.-</ecNumber>
    </submittedName>
</protein>
<dbReference type="InterPro" id="IPR004347">
    <property type="entry name" value="Pup_ligase/deamidase"/>
</dbReference>
<dbReference type="RefSeq" id="WP_145057407.1">
    <property type="nucleotide sequence ID" value="NZ_CP036263.1"/>
</dbReference>
<dbReference type="GO" id="GO:0005524">
    <property type="term" value="F:ATP binding"/>
    <property type="evidence" value="ECO:0007669"/>
    <property type="project" value="TreeGrafter"/>
</dbReference>
<accession>A0A517MQR1</accession>
<dbReference type="EC" id="6.3.2.-" evidence="1"/>
<evidence type="ECO:0000313" key="2">
    <source>
        <dbReference type="Proteomes" id="UP000319852"/>
    </source>
</evidence>
<evidence type="ECO:0000313" key="1">
    <source>
        <dbReference type="EMBL" id="QDS97214.1"/>
    </source>
</evidence>
<reference evidence="1 2" key="1">
    <citation type="submission" date="2019-02" db="EMBL/GenBank/DDBJ databases">
        <title>Deep-cultivation of Planctomycetes and their phenomic and genomic characterization uncovers novel biology.</title>
        <authorList>
            <person name="Wiegand S."/>
            <person name="Jogler M."/>
            <person name="Boedeker C."/>
            <person name="Pinto D."/>
            <person name="Vollmers J."/>
            <person name="Rivas-Marin E."/>
            <person name="Kohn T."/>
            <person name="Peeters S.H."/>
            <person name="Heuer A."/>
            <person name="Rast P."/>
            <person name="Oberbeckmann S."/>
            <person name="Bunk B."/>
            <person name="Jeske O."/>
            <person name="Meyerdierks A."/>
            <person name="Storesund J.E."/>
            <person name="Kallscheuer N."/>
            <person name="Luecker S."/>
            <person name="Lage O.M."/>
            <person name="Pohl T."/>
            <person name="Merkel B.J."/>
            <person name="Hornburger P."/>
            <person name="Mueller R.-W."/>
            <person name="Bruemmer F."/>
            <person name="Labrenz M."/>
            <person name="Spormann A.M."/>
            <person name="Op den Camp H."/>
            <person name="Overmann J."/>
            <person name="Amann R."/>
            <person name="Jetten M.S.M."/>
            <person name="Mascher T."/>
            <person name="Medema M.H."/>
            <person name="Devos D.P."/>
            <person name="Kaster A.-K."/>
            <person name="Ovreas L."/>
            <person name="Rohde M."/>
            <person name="Galperin M.Y."/>
            <person name="Jogler C."/>
        </authorList>
    </citation>
    <scope>NUCLEOTIDE SEQUENCE [LARGE SCALE GENOMIC DNA]</scope>
    <source>
        <strain evidence="1 2">HG15A2</strain>
    </source>
</reference>
<dbReference type="OrthoDB" id="9760627at2"/>
<dbReference type="KEGG" id="amob:HG15A2_04740"/>
<dbReference type="AlphaFoldDB" id="A0A517MQR1"/>
<dbReference type="GO" id="GO:0016874">
    <property type="term" value="F:ligase activity"/>
    <property type="evidence" value="ECO:0007669"/>
    <property type="project" value="UniProtKB-KW"/>
</dbReference>
<organism evidence="1 2">
    <name type="scientific">Adhaeretor mobilis</name>
    <dbReference type="NCBI Taxonomy" id="1930276"/>
    <lineage>
        <taxon>Bacteria</taxon>
        <taxon>Pseudomonadati</taxon>
        <taxon>Planctomycetota</taxon>
        <taxon>Planctomycetia</taxon>
        <taxon>Pirellulales</taxon>
        <taxon>Lacipirellulaceae</taxon>
        <taxon>Adhaeretor</taxon>
    </lineage>
</organism>
<dbReference type="EMBL" id="CP036263">
    <property type="protein sequence ID" value="QDS97214.1"/>
    <property type="molecule type" value="Genomic_DNA"/>
</dbReference>
<sequence>MTNDGLPFVMGVEEECLTLGSHIDMDRMFVAIQSLAPTLRACPSGIFTPLGRIYLDGSHLELASAEAGSPWILADIVARQQQLVAEAIQSVAGAGGSLEFANINYSGLLRSGACTWGTHENYLVNRPVSWFAEQMIPFLCSRFYAGSGAVHWPSGRYVASARVQFLAAETNGNTTRNRPLFCTARSDPGENGRELRRCHLVCADGHRSPINLALQFGATSLVLHALIERPKKLKSIPRPSGASKKLWLVCAKHFNFLAKPGEPLAVHPGAIQLQRFYLQLVSDWLAGSRAAPDWSDKIVALWQATLDAVEQGNHLWLSQRLDAWIKYDLLDVALEVMGSNWREAADNRLLSSHLTLISQDYHCFTKSDSIFQVLCEKEAILRSPRFLPVNDRWKIATKTRAAARAKMICEHAGETDLVLDWNGMINLQTGERWGLVDPMATRFELLPHASDFNLDRLRSQLSGVVD</sequence>
<name>A0A517MQR1_9BACT</name>
<dbReference type="PANTHER" id="PTHR42307">
    <property type="entry name" value="PUP DEAMIDASE/DEPUPYLASE"/>
    <property type="match status" value="1"/>
</dbReference>
<dbReference type="Proteomes" id="UP000319852">
    <property type="component" value="Chromosome"/>
</dbReference>
<proteinExistence type="predicted"/>
<dbReference type="GO" id="GO:0070490">
    <property type="term" value="P:protein pupylation"/>
    <property type="evidence" value="ECO:0007669"/>
    <property type="project" value="TreeGrafter"/>
</dbReference>
<dbReference type="GO" id="GO:0019941">
    <property type="term" value="P:modification-dependent protein catabolic process"/>
    <property type="evidence" value="ECO:0007669"/>
    <property type="project" value="InterPro"/>
</dbReference>
<dbReference type="Pfam" id="PF03136">
    <property type="entry name" value="Pup_ligase"/>
    <property type="match status" value="1"/>
</dbReference>